<evidence type="ECO:0000313" key="1">
    <source>
        <dbReference type="EMBL" id="MEQ3550060.1"/>
    </source>
</evidence>
<sequence length="467" mass="49818">MTDPFAEVAALADAVLFEGYLLYPYRASAQKNRLRWQWGVLPPGGEDPQRVEFLAEPRVAAATGPGGTEPYGLATLRVRVRFLRLERRTVLTADGLPVSELDVDGVRYLPFDEGVPDSEETVLDLRTGGTVPIERDAVETVEELVRADGTRAGRIVRTREPICGSATITATEVPGPYDLVRLRLEVRNDTPAASRGGATAVVGEVAPPCTSDDAGRDEMLRTALIGTHTLLAISPGAFLSPVDPPEWASALTRDCVSDRCWAALAGPPERSDLLLCSPIIVGDYAAIAPESGVDLFDGTENDEILTLRTMVLTDAEKAEARATDPRAAAILDAVDGLPPEMLERLHGAVRSLDEVPTISTPPPFEGPVDAPWWDPGADAAVAPETDAADVGGIPVSRGSTVHLRPGRGTDAQDAFLEGMRATVQAVVHDVDGGVHVAVSLDDDPAAELQLAHGRFRYFRPDELEVAP</sequence>
<dbReference type="Proteomes" id="UP001494902">
    <property type="component" value="Unassembled WGS sequence"/>
</dbReference>
<reference evidence="1 2" key="1">
    <citation type="submission" date="2024-03" db="EMBL/GenBank/DDBJ databases">
        <title>Draft genome sequence of Pseudonocardia nematodicida JCM 31783.</title>
        <authorList>
            <person name="Butdee W."/>
            <person name="Duangmal K."/>
        </authorList>
    </citation>
    <scope>NUCLEOTIDE SEQUENCE [LARGE SCALE GENOMIC DNA]</scope>
    <source>
        <strain evidence="1 2">JCM 31783</strain>
    </source>
</reference>
<dbReference type="RefSeq" id="WP_349297144.1">
    <property type="nucleotide sequence ID" value="NZ_JBEDNQ010000002.1"/>
</dbReference>
<proteinExistence type="predicted"/>
<dbReference type="EMBL" id="JBEDNQ010000002">
    <property type="protein sequence ID" value="MEQ3550060.1"/>
    <property type="molecule type" value="Genomic_DNA"/>
</dbReference>
<organism evidence="1 2">
    <name type="scientific">Pseudonocardia nematodicida</name>
    <dbReference type="NCBI Taxonomy" id="1206997"/>
    <lineage>
        <taxon>Bacteria</taxon>
        <taxon>Bacillati</taxon>
        <taxon>Actinomycetota</taxon>
        <taxon>Actinomycetes</taxon>
        <taxon>Pseudonocardiales</taxon>
        <taxon>Pseudonocardiaceae</taxon>
        <taxon>Pseudonocardia</taxon>
    </lineage>
</organism>
<keyword evidence="2" id="KW-1185">Reference proteome</keyword>
<evidence type="ECO:0000313" key="2">
    <source>
        <dbReference type="Proteomes" id="UP001494902"/>
    </source>
</evidence>
<protein>
    <submittedName>
        <fullName evidence="1">Uncharacterized protein</fullName>
    </submittedName>
</protein>
<accession>A0ABV1K6F5</accession>
<gene>
    <name evidence="1" type="ORF">WIS52_06215</name>
</gene>
<comment type="caution">
    <text evidence="1">The sequence shown here is derived from an EMBL/GenBank/DDBJ whole genome shotgun (WGS) entry which is preliminary data.</text>
</comment>
<name>A0ABV1K6F5_9PSEU</name>